<reference evidence="5 6" key="1">
    <citation type="submission" date="2018-08" db="EMBL/GenBank/DDBJ databases">
        <title>Aphanomyces genome sequencing and annotation.</title>
        <authorList>
            <person name="Minardi D."/>
            <person name="Oidtmann B."/>
            <person name="Van Der Giezen M."/>
            <person name="Studholme D.J."/>
        </authorList>
    </citation>
    <scope>NUCLEOTIDE SEQUENCE [LARGE SCALE GENOMIC DNA]</scope>
    <source>
        <strain evidence="3 5">D2</strain>
        <strain evidence="4 6">Si</strain>
    </source>
</reference>
<dbReference type="Gene3D" id="1.10.150.250">
    <property type="entry name" value="Flavinator of succinate dehydrogenase"/>
    <property type="match status" value="1"/>
</dbReference>
<dbReference type="VEuPathDB" id="FungiDB:H257_09161"/>
<gene>
    <name evidence="3" type="ORF">DYB30_002072</name>
    <name evidence="4" type="ORF">DYB34_002772</name>
</gene>
<dbReference type="Pfam" id="PF03937">
    <property type="entry name" value="Sdh5"/>
    <property type="match status" value="1"/>
</dbReference>
<evidence type="ECO:0000256" key="2">
    <source>
        <dbReference type="SAM" id="Phobius"/>
    </source>
</evidence>
<proteinExistence type="predicted"/>
<feature type="transmembrane region" description="Helical" evidence="2">
    <location>
        <begin position="223"/>
        <end position="240"/>
    </location>
</feature>
<dbReference type="GO" id="GO:0006121">
    <property type="term" value="P:mitochondrial electron transport, succinate to ubiquinone"/>
    <property type="evidence" value="ECO:0007669"/>
    <property type="project" value="TreeGrafter"/>
</dbReference>
<dbReference type="Proteomes" id="UP000266643">
    <property type="component" value="Unassembled WGS sequence"/>
</dbReference>
<evidence type="ECO:0000256" key="1">
    <source>
        <dbReference type="ARBA" id="ARBA00023186"/>
    </source>
</evidence>
<evidence type="ECO:0000313" key="4">
    <source>
        <dbReference type="EMBL" id="RHY51161.1"/>
    </source>
</evidence>
<dbReference type="EMBL" id="QUTD01009289">
    <property type="protein sequence ID" value="RHY43218.1"/>
    <property type="molecule type" value="Genomic_DNA"/>
</dbReference>
<evidence type="ECO:0000313" key="6">
    <source>
        <dbReference type="Proteomes" id="UP000283543"/>
    </source>
</evidence>
<dbReference type="VEuPathDB" id="FungiDB:H257_09159"/>
<dbReference type="Proteomes" id="UP000283543">
    <property type="component" value="Unassembled WGS sequence"/>
</dbReference>
<dbReference type="AlphaFoldDB" id="A0A397CHZ1"/>
<dbReference type="InterPro" id="IPR036714">
    <property type="entry name" value="SDH_sf"/>
</dbReference>
<evidence type="ECO:0000313" key="5">
    <source>
        <dbReference type="Proteomes" id="UP000266643"/>
    </source>
</evidence>
<dbReference type="EMBL" id="QUTB01006195">
    <property type="protein sequence ID" value="RHY51161.1"/>
    <property type="molecule type" value="Genomic_DNA"/>
</dbReference>
<evidence type="ECO:0000313" key="3">
    <source>
        <dbReference type="EMBL" id="RHY43218.1"/>
    </source>
</evidence>
<keyword evidence="2" id="KW-1133">Transmembrane helix</keyword>
<dbReference type="PANTHER" id="PTHR12469:SF2">
    <property type="entry name" value="SUCCINATE DEHYDROGENASE ASSEMBLY FACTOR 2, MITOCHONDRIAL"/>
    <property type="match status" value="1"/>
</dbReference>
<keyword evidence="2" id="KW-0472">Membrane</keyword>
<protein>
    <submittedName>
        <fullName evidence="3">Uncharacterized protein</fullName>
    </submittedName>
</protein>
<accession>A0A397CHZ1</accession>
<keyword evidence="1" id="KW-0143">Chaperone</keyword>
<name>A0A397CHZ1_APHAT</name>
<dbReference type="PANTHER" id="PTHR12469">
    <property type="entry name" value="PROTEIN EMI5 HOMOLOG, MITOCHONDRIAL"/>
    <property type="match status" value="1"/>
</dbReference>
<feature type="transmembrane region" description="Helical" evidence="2">
    <location>
        <begin position="252"/>
        <end position="268"/>
    </location>
</feature>
<organism evidence="3 5">
    <name type="scientific">Aphanomyces astaci</name>
    <name type="common">Crayfish plague agent</name>
    <dbReference type="NCBI Taxonomy" id="112090"/>
    <lineage>
        <taxon>Eukaryota</taxon>
        <taxon>Sar</taxon>
        <taxon>Stramenopiles</taxon>
        <taxon>Oomycota</taxon>
        <taxon>Saprolegniomycetes</taxon>
        <taxon>Saprolegniales</taxon>
        <taxon>Verrucalvaceae</taxon>
        <taxon>Aphanomyces</taxon>
    </lineage>
</organism>
<keyword evidence="2" id="KW-0812">Transmembrane</keyword>
<dbReference type="GO" id="GO:0034553">
    <property type="term" value="P:mitochondrial respiratory chain complex II assembly"/>
    <property type="evidence" value="ECO:0007669"/>
    <property type="project" value="TreeGrafter"/>
</dbReference>
<dbReference type="InterPro" id="IPR005631">
    <property type="entry name" value="SDH"/>
</dbReference>
<comment type="caution">
    <text evidence="3">The sequence shown here is derived from an EMBL/GenBank/DDBJ whole genome shotgun (WGS) entry which is preliminary data.</text>
</comment>
<sequence length="298" mass="33406">MLSALARRAIPHATSAVRRHNVTIRCFSDNLDHLKISEVQENRVQERYVQMRKEHFGRREEFPAARCAAAVNDVVGIMVMLMVRFVAKGISTLMQIPRTASALEVDLLMGRWASENVWTLTVDELQQYEDILNRETIDIFNFISGKDAIPEVFISQRVMTHTATPIYAPALCTMSVGGYAYCTISMHGKDMTSYRFADRDTQRAFASQGVLTLRARKSAASTGLLLGAAVGVFFLAYQGLKTTIEQLRGEEDFLNAGAAVAVAGLPFYRTITFRSHMGYAGLLVALDYFHEEMNNFRK</sequence>
<dbReference type="GO" id="GO:0005739">
    <property type="term" value="C:mitochondrion"/>
    <property type="evidence" value="ECO:0007669"/>
    <property type="project" value="TreeGrafter"/>
</dbReference>
<dbReference type="GO" id="GO:0006099">
    <property type="term" value="P:tricarboxylic acid cycle"/>
    <property type="evidence" value="ECO:0007669"/>
    <property type="project" value="TreeGrafter"/>
</dbReference>
<dbReference type="SUPFAM" id="SSF109910">
    <property type="entry name" value="YgfY-like"/>
    <property type="match status" value="1"/>
</dbReference>